<feature type="transmembrane region" description="Helical" evidence="1">
    <location>
        <begin position="12"/>
        <end position="34"/>
    </location>
</feature>
<name>A0AAW1QGT5_9CHLO</name>
<keyword evidence="3" id="KW-1185">Reference proteome</keyword>
<keyword evidence="1" id="KW-1133">Transmembrane helix</keyword>
<evidence type="ECO:0000256" key="1">
    <source>
        <dbReference type="SAM" id="Phobius"/>
    </source>
</evidence>
<protein>
    <submittedName>
        <fullName evidence="2">Uncharacterized protein</fullName>
    </submittedName>
</protein>
<evidence type="ECO:0000313" key="2">
    <source>
        <dbReference type="EMBL" id="KAK9820476.1"/>
    </source>
</evidence>
<reference evidence="2 3" key="1">
    <citation type="journal article" date="2024" name="Nat. Commun.">
        <title>Phylogenomics reveals the evolutionary origins of lichenization in chlorophyte algae.</title>
        <authorList>
            <person name="Puginier C."/>
            <person name="Libourel C."/>
            <person name="Otte J."/>
            <person name="Skaloud P."/>
            <person name="Haon M."/>
            <person name="Grisel S."/>
            <person name="Petersen M."/>
            <person name="Berrin J.G."/>
            <person name="Delaux P.M."/>
            <person name="Dal Grande F."/>
            <person name="Keller J."/>
        </authorList>
    </citation>
    <scope>NUCLEOTIDE SEQUENCE [LARGE SCALE GENOMIC DNA]</scope>
    <source>
        <strain evidence="2 3">SAG 2043</strain>
    </source>
</reference>
<sequence>MYRLEEATSPWGSFFTNMLLLGGQYLQLFVFALLWQTRMTFHLPLQVLCLTLLICSYPSKLAQVHKLPGTFKQLQCLQQAVVGAAHLLQLPPSIVAHLQALTEPSGFLMRYWIFMMVVFGLAVSTWILWVVEVRRRQVFLKRLDLHPDTPIECYLAQMLPLLGLLSLQAISSWWQVDGIQAVHTGL</sequence>
<dbReference type="Proteomes" id="UP001489004">
    <property type="component" value="Unassembled WGS sequence"/>
</dbReference>
<organism evidence="2 3">
    <name type="scientific">[Myrmecia] bisecta</name>
    <dbReference type="NCBI Taxonomy" id="41462"/>
    <lineage>
        <taxon>Eukaryota</taxon>
        <taxon>Viridiplantae</taxon>
        <taxon>Chlorophyta</taxon>
        <taxon>core chlorophytes</taxon>
        <taxon>Trebouxiophyceae</taxon>
        <taxon>Trebouxiales</taxon>
        <taxon>Trebouxiaceae</taxon>
        <taxon>Myrmecia</taxon>
    </lineage>
</organism>
<dbReference type="AlphaFoldDB" id="A0AAW1QGT5"/>
<keyword evidence="1" id="KW-0812">Transmembrane</keyword>
<feature type="transmembrane region" description="Helical" evidence="1">
    <location>
        <begin position="111"/>
        <end position="131"/>
    </location>
</feature>
<evidence type="ECO:0000313" key="3">
    <source>
        <dbReference type="Proteomes" id="UP001489004"/>
    </source>
</evidence>
<dbReference type="EMBL" id="JALJOR010000003">
    <property type="protein sequence ID" value="KAK9820476.1"/>
    <property type="molecule type" value="Genomic_DNA"/>
</dbReference>
<accession>A0AAW1QGT5</accession>
<keyword evidence="1" id="KW-0472">Membrane</keyword>
<proteinExistence type="predicted"/>
<gene>
    <name evidence="2" type="ORF">WJX72_010735</name>
</gene>
<comment type="caution">
    <text evidence="2">The sequence shown here is derived from an EMBL/GenBank/DDBJ whole genome shotgun (WGS) entry which is preliminary data.</text>
</comment>